<sequence>MNICMILSGYEEPGATNTGAELQAKTLINELRRRGHAITVIAKKHTWGSKFSEINNGISIYRVAPPGLRSLSLFSIMCFNRQRFDVVHVHGQDSLGVAAITAAHIFKLPSVLKVTIAGRVFARTSIDKPFPRRWRVFRRITNYISRTAAAYIAISAEIADELSRAGFYTDRIVSIPNGLDTNRFYPIPQSEKASLRRQLGLPVNKKLILYASRLIDRKGFDILLKAWPYIASQASDVHLAVVGGGKGKAVAALRATAQQVGNHTITYVGEVTNTAPYLQAADIFLFPSRKEGLPNALIEAMGCGCACIASAIGGCADLIVPDVTGVLIPVGNYHALANQVLDLLGDDSRRDRLGAAASQYIRKNYDIRNVADQIENLYETLKTKHTDR</sequence>
<reference evidence="4" key="1">
    <citation type="submission" date="2016-10" db="EMBL/GenBank/DDBJ databases">
        <authorList>
            <person name="Varghese N."/>
            <person name="Submissions S."/>
        </authorList>
    </citation>
    <scope>NUCLEOTIDE SEQUENCE [LARGE SCALE GENOMIC DNA]</scope>
    <source>
        <strain evidence="4">DSM 23256</strain>
    </source>
</reference>
<dbReference type="Pfam" id="PF13439">
    <property type="entry name" value="Glyco_transf_4"/>
    <property type="match status" value="1"/>
</dbReference>
<dbReference type="Gene3D" id="3.40.50.2000">
    <property type="entry name" value="Glycogen Phosphorylase B"/>
    <property type="match status" value="2"/>
</dbReference>
<organism evidence="3 4">
    <name type="scientific">Sporolituus thermophilus DSM 23256</name>
    <dbReference type="NCBI Taxonomy" id="1123285"/>
    <lineage>
        <taxon>Bacteria</taxon>
        <taxon>Bacillati</taxon>
        <taxon>Bacillota</taxon>
        <taxon>Negativicutes</taxon>
        <taxon>Selenomonadales</taxon>
        <taxon>Sporomusaceae</taxon>
        <taxon>Sporolituus</taxon>
    </lineage>
</organism>
<dbReference type="GO" id="GO:0016757">
    <property type="term" value="F:glycosyltransferase activity"/>
    <property type="evidence" value="ECO:0007669"/>
    <property type="project" value="InterPro"/>
</dbReference>
<feature type="domain" description="Glycosyltransferase subfamily 4-like N-terminal" evidence="2">
    <location>
        <begin position="19"/>
        <end position="183"/>
    </location>
</feature>
<evidence type="ECO:0000313" key="4">
    <source>
        <dbReference type="Proteomes" id="UP000243333"/>
    </source>
</evidence>
<dbReference type="RefSeq" id="WP_093691460.1">
    <property type="nucleotide sequence ID" value="NZ_FNBU01000024.1"/>
</dbReference>
<dbReference type="SUPFAM" id="SSF53756">
    <property type="entry name" value="UDP-Glycosyltransferase/glycogen phosphorylase"/>
    <property type="match status" value="1"/>
</dbReference>
<keyword evidence="4" id="KW-1185">Reference proteome</keyword>
<dbReference type="STRING" id="1123285.SAMN05660235_02554"/>
<name>A0A1G7NHX3_9FIRM</name>
<feature type="domain" description="Glycosyl transferase family 1" evidence="1">
    <location>
        <begin position="193"/>
        <end position="358"/>
    </location>
</feature>
<evidence type="ECO:0000259" key="2">
    <source>
        <dbReference type="Pfam" id="PF13439"/>
    </source>
</evidence>
<proteinExistence type="predicted"/>
<evidence type="ECO:0000259" key="1">
    <source>
        <dbReference type="Pfam" id="PF00534"/>
    </source>
</evidence>
<evidence type="ECO:0000313" key="3">
    <source>
        <dbReference type="EMBL" id="SDF72840.1"/>
    </source>
</evidence>
<dbReference type="InterPro" id="IPR028098">
    <property type="entry name" value="Glyco_trans_4-like_N"/>
</dbReference>
<dbReference type="Proteomes" id="UP000243333">
    <property type="component" value="Unassembled WGS sequence"/>
</dbReference>
<dbReference type="AlphaFoldDB" id="A0A1G7NHX3"/>
<dbReference type="PANTHER" id="PTHR12526:SF636">
    <property type="entry name" value="BLL3647 PROTEIN"/>
    <property type="match status" value="1"/>
</dbReference>
<dbReference type="Pfam" id="PF00534">
    <property type="entry name" value="Glycos_transf_1"/>
    <property type="match status" value="1"/>
</dbReference>
<dbReference type="CDD" id="cd03801">
    <property type="entry name" value="GT4_PimA-like"/>
    <property type="match status" value="1"/>
</dbReference>
<dbReference type="EMBL" id="FNBU01000024">
    <property type="protein sequence ID" value="SDF72840.1"/>
    <property type="molecule type" value="Genomic_DNA"/>
</dbReference>
<gene>
    <name evidence="3" type="ORF">SAMN05660235_02554</name>
</gene>
<dbReference type="OrthoDB" id="9804196at2"/>
<dbReference type="PANTHER" id="PTHR12526">
    <property type="entry name" value="GLYCOSYLTRANSFERASE"/>
    <property type="match status" value="1"/>
</dbReference>
<accession>A0A1G7NHX3</accession>
<protein>
    <submittedName>
        <fullName evidence="3">Glycosyltransferase involved in cell wall bisynthesis</fullName>
    </submittedName>
</protein>
<dbReference type="InterPro" id="IPR001296">
    <property type="entry name" value="Glyco_trans_1"/>
</dbReference>
<keyword evidence="3" id="KW-0808">Transferase</keyword>